<protein>
    <submittedName>
        <fullName evidence="4">Lytic transglycosylase</fullName>
    </submittedName>
</protein>
<dbReference type="InterPro" id="IPR000189">
    <property type="entry name" value="Transglyc_AS"/>
</dbReference>
<dbReference type="RefSeq" id="WP_103375829.1">
    <property type="nucleotide sequence ID" value="NZ_CP133983.1"/>
</dbReference>
<dbReference type="InterPro" id="IPR023346">
    <property type="entry name" value="Lysozyme-like_dom_sf"/>
</dbReference>
<organism evidence="4 5">
    <name type="scientific">Sulfobacillus thermotolerans</name>
    <dbReference type="NCBI Taxonomy" id="338644"/>
    <lineage>
        <taxon>Bacteria</taxon>
        <taxon>Bacillati</taxon>
        <taxon>Bacillota</taxon>
        <taxon>Clostridia</taxon>
        <taxon>Eubacteriales</taxon>
        <taxon>Clostridiales Family XVII. Incertae Sedis</taxon>
        <taxon>Sulfobacillus</taxon>
    </lineage>
</organism>
<gene>
    <name evidence="4" type="ORF">BXT84_14195</name>
</gene>
<dbReference type="CDD" id="cd00254">
    <property type="entry name" value="LT-like"/>
    <property type="match status" value="1"/>
</dbReference>
<evidence type="ECO:0000256" key="1">
    <source>
        <dbReference type="ARBA" id="ARBA00007734"/>
    </source>
</evidence>
<name>A0ABM6RU18_9FIRM</name>
<sequence length="178" mass="18412">MEPLLLWALETLFFNEFTPPSTLPSPFATALSEAQNNAATPESSQPSASIEASIQQAAASTGLSPALLQAVATVESSLNPEAVSSAGAVGVMQLMPGTAAELGVNPYNAEQNIMGGAEYLKSLFDSFHGNLPLAIAAYNAGPGAVDHFGGIPPYEQTQQYVQKVLATYQALANTPSPS</sequence>
<reference evidence="4 5" key="1">
    <citation type="journal article" date="2019" name="Sci. Rep.">
        <title>Sulfobacillus thermotolerans: new insights into resistance and metabolic capacities of acidophilic chemolithotrophs.</title>
        <authorList>
            <person name="Panyushkina A.E."/>
            <person name="Babenko V.V."/>
            <person name="Nikitina A.S."/>
            <person name="Selezneva O.V."/>
            <person name="Tsaplina I.A."/>
            <person name="Letarova M.A."/>
            <person name="Kostryukova E.S."/>
            <person name="Letarov A.V."/>
        </authorList>
    </citation>
    <scope>NUCLEOTIDE SEQUENCE [LARGE SCALE GENOMIC DNA]</scope>
    <source>
        <strain evidence="4 5">Kr1</strain>
    </source>
</reference>
<dbReference type="Gene3D" id="1.10.530.10">
    <property type="match status" value="1"/>
</dbReference>
<feature type="compositionally biased region" description="Low complexity" evidence="2">
    <location>
        <begin position="41"/>
        <end position="52"/>
    </location>
</feature>
<evidence type="ECO:0000259" key="3">
    <source>
        <dbReference type="Pfam" id="PF01464"/>
    </source>
</evidence>
<dbReference type="InterPro" id="IPR008258">
    <property type="entry name" value="Transglycosylase_SLT_dom_1"/>
</dbReference>
<proteinExistence type="inferred from homology"/>
<feature type="domain" description="Transglycosylase SLT" evidence="3">
    <location>
        <begin position="54"/>
        <end position="147"/>
    </location>
</feature>
<evidence type="ECO:0000313" key="5">
    <source>
        <dbReference type="Proteomes" id="UP000325292"/>
    </source>
</evidence>
<keyword evidence="5" id="KW-1185">Reference proteome</keyword>
<dbReference type="PROSITE" id="PS00922">
    <property type="entry name" value="TRANSGLYCOSYLASE"/>
    <property type="match status" value="1"/>
</dbReference>
<evidence type="ECO:0000256" key="2">
    <source>
        <dbReference type="SAM" id="MobiDB-lite"/>
    </source>
</evidence>
<dbReference type="Proteomes" id="UP000325292">
    <property type="component" value="Chromosome"/>
</dbReference>
<dbReference type="EMBL" id="CP019454">
    <property type="protein sequence ID" value="AUW94962.1"/>
    <property type="molecule type" value="Genomic_DNA"/>
</dbReference>
<evidence type="ECO:0000313" key="4">
    <source>
        <dbReference type="EMBL" id="AUW94962.1"/>
    </source>
</evidence>
<accession>A0ABM6RU18</accession>
<comment type="similarity">
    <text evidence="1">Belongs to the transglycosylase Slt family.</text>
</comment>
<dbReference type="Pfam" id="PF01464">
    <property type="entry name" value="SLT"/>
    <property type="match status" value="1"/>
</dbReference>
<dbReference type="PANTHER" id="PTHR37423">
    <property type="entry name" value="SOLUBLE LYTIC MUREIN TRANSGLYCOSYLASE-RELATED"/>
    <property type="match status" value="1"/>
</dbReference>
<dbReference type="SUPFAM" id="SSF53955">
    <property type="entry name" value="Lysozyme-like"/>
    <property type="match status" value="1"/>
</dbReference>
<feature type="region of interest" description="Disordered" evidence="2">
    <location>
        <begin position="33"/>
        <end position="52"/>
    </location>
</feature>
<dbReference type="PANTHER" id="PTHR37423:SF2">
    <property type="entry name" value="MEMBRANE-BOUND LYTIC MUREIN TRANSGLYCOSYLASE C"/>
    <property type="match status" value="1"/>
</dbReference>